<organism evidence="3 4">
    <name type="scientific">Lyophyllum shimeji</name>
    <name type="common">Hon-shimeji</name>
    <name type="synonym">Tricholoma shimeji</name>
    <dbReference type="NCBI Taxonomy" id="47721"/>
    <lineage>
        <taxon>Eukaryota</taxon>
        <taxon>Fungi</taxon>
        <taxon>Dikarya</taxon>
        <taxon>Basidiomycota</taxon>
        <taxon>Agaricomycotina</taxon>
        <taxon>Agaricomycetes</taxon>
        <taxon>Agaricomycetidae</taxon>
        <taxon>Agaricales</taxon>
        <taxon>Tricholomatineae</taxon>
        <taxon>Lyophyllaceae</taxon>
        <taxon>Lyophyllum</taxon>
    </lineage>
</organism>
<proteinExistence type="predicted"/>
<feature type="compositionally biased region" description="Low complexity" evidence="1">
    <location>
        <begin position="135"/>
        <end position="145"/>
    </location>
</feature>
<evidence type="ECO:0000256" key="1">
    <source>
        <dbReference type="SAM" id="MobiDB-lite"/>
    </source>
</evidence>
<feature type="compositionally biased region" description="Low complexity" evidence="1">
    <location>
        <begin position="93"/>
        <end position="102"/>
    </location>
</feature>
<gene>
    <name evidence="3" type="ORF">LshimejAT787_0200970</name>
</gene>
<accession>A0A9P3PFN0</accession>
<comment type="caution">
    <text evidence="3">The sequence shown here is derived from an EMBL/GenBank/DDBJ whole genome shotgun (WGS) entry which is preliminary data.</text>
</comment>
<dbReference type="Proteomes" id="UP001063166">
    <property type="component" value="Unassembled WGS sequence"/>
</dbReference>
<sequence length="181" mass="19844">MKFTLPFLATLLALAQTGSFALPVPEKELLCIRFPCQPGSDVHDFSNFGLELKDRREESSAAFPATTAESQEKQMFGPTATLLRDLLGRDENSAASPATTAEHAADQQKQLLGVSNWHSRRPPRRSRQARRKLSRVPSRSSPGSVTPLAAPTLSTVFCFPQITADQQKQTIGLILDLLKSL</sequence>
<feature type="region of interest" description="Disordered" evidence="1">
    <location>
        <begin position="87"/>
        <end position="147"/>
    </location>
</feature>
<evidence type="ECO:0000256" key="2">
    <source>
        <dbReference type="SAM" id="SignalP"/>
    </source>
</evidence>
<feature type="signal peptide" evidence="2">
    <location>
        <begin position="1"/>
        <end position="21"/>
    </location>
</feature>
<feature type="compositionally biased region" description="Basic residues" evidence="1">
    <location>
        <begin position="118"/>
        <end position="134"/>
    </location>
</feature>
<evidence type="ECO:0000313" key="4">
    <source>
        <dbReference type="Proteomes" id="UP001063166"/>
    </source>
</evidence>
<keyword evidence="2" id="KW-0732">Signal</keyword>
<reference evidence="3" key="1">
    <citation type="submission" date="2022-07" db="EMBL/GenBank/DDBJ databases">
        <title>The genome of Lyophyllum shimeji provides insight into the initial evolution of ectomycorrhizal fungal genome.</title>
        <authorList>
            <person name="Kobayashi Y."/>
            <person name="Shibata T."/>
            <person name="Hirakawa H."/>
            <person name="Shigenobu S."/>
            <person name="Nishiyama T."/>
            <person name="Yamada A."/>
            <person name="Hasebe M."/>
            <person name="Kawaguchi M."/>
        </authorList>
    </citation>
    <scope>NUCLEOTIDE SEQUENCE</scope>
    <source>
        <strain evidence="3">AT787</strain>
    </source>
</reference>
<feature type="chain" id="PRO_5040266615" evidence="2">
    <location>
        <begin position="22"/>
        <end position="181"/>
    </location>
</feature>
<dbReference type="EMBL" id="BRPK01000002">
    <property type="protein sequence ID" value="GLB34532.1"/>
    <property type="molecule type" value="Genomic_DNA"/>
</dbReference>
<keyword evidence="4" id="KW-1185">Reference proteome</keyword>
<evidence type="ECO:0000313" key="3">
    <source>
        <dbReference type="EMBL" id="GLB34532.1"/>
    </source>
</evidence>
<dbReference type="AlphaFoldDB" id="A0A9P3PFN0"/>
<protein>
    <submittedName>
        <fullName evidence="3">Uncharacterized protein</fullName>
    </submittedName>
</protein>
<name>A0A9P3PFN0_LYOSH</name>